<name>A0A1I1JEN8_9ACTN</name>
<dbReference type="InterPro" id="IPR029065">
    <property type="entry name" value="Enolase_C-like"/>
</dbReference>
<dbReference type="Pfam" id="PF02746">
    <property type="entry name" value="MR_MLE_N"/>
    <property type="match status" value="1"/>
</dbReference>
<dbReference type="Gene3D" id="3.20.20.120">
    <property type="entry name" value="Enolase-like C-terminal domain"/>
    <property type="match status" value="1"/>
</dbReference>
<comment type="catalytic activity">
    <reaction evidence="1">
        <text>L-fuconate = 2-dehydro-3-deoxy-L-fuconate + H2O</text>
        <dbReference type="Rhea" id="RHEA:22772"/>
        <dbReference type="ChEBI" id="CHEBI:15377"/>
        <dbReference type="ChEBI" id="CHEBI:21291"/>
        <dbReference type="ChEBI" id="CHEBI:37448"/>
        <dbReference type="EC" id="4.2.1.68"/>
    </reaction>
</comment>
<evidence type="ECO:0000256" key="5">
    <source>
        <dbReference type="ARBA" id="ARBA00022842"/>
    </source>
</evidence>
<dbReference type="PANTHER" id="PTHR13794:SF58">
    <property type="entry name" value="MITOCHONDRIAL ENOLASE SUPERFAMILY MEMBER 1"/>
    <property type="match status" value="1"/>
</dbReference>
<keyword evidence="6" id="KW-0456">Lyase</keyword>
<dbReference type="Gene3D" id="3.30.390.10">
    <property type="entry name" value="Enolase-like, N-terminal domain"/>
    <property type="match status" value="1"/>
</dbReference>
<gene>
    <name evidence="8" type="ORF">SAMN05421773_103388</name>
</gene>
<dbReference type="OrthoDB" id="9796450at2"/>
<dbReference type="EC" id="4.2.1.68" evidence="3"/>
<proteinExistence type="predicted"/>
<dbReference type="PROSITE" id="PS00909">
    <property type="entry name" value="MR_MLE_2"/>
    <property type="match status" value="1"/>
</dbReference>
<reference evidence="8 9" key="1">
    <citation type="submission" date="2016-10" db="EMBL/GenBank/DDBJ databases">
        <authorList>
            <person name="de Groot N.N."/>
        </authorList>
    </citation>
    <scope>NUCLEOTIDE SEQUENCE [LARGE SCALE GENOMIC DNA]</scope>
    <source>
        <strain evidence="8 9">CGMCC 4.5739</strain>
    </source>
</reference>
<dbReference type="EMBL" id="FOLM01000003">
    <property type="protein sequence ID" value="SFC47017.1"/>
    <property type="molecule type" value="Genomic_DNA"/>
</dbReference>
<dbReference type="GO" id="GO:0050023">
    <property type="term" value="F:L-fuconate dehydratase activity"/>
    <property type="evidence" value="ECO:0007669"/>
    <property type="project" value="UniProtKB-EC"/>
</dbReference>
<evidence type="ECO:0000259" key="7">
    <source>
        <dbReference type="SMART" id="SM00922"/>
    </source>
</evidence>
<dbReference type="Proteomes" id="UP000199207">
    <property type="component" value="Unassembled WGS sequence"/>
</dbReference>
<dbReference type="SUPFAM" id="SSF54826">
    <property type="entry name" value="Enolase N-terminal domain-like"/>
    <property type="match status" value="1"/>
</dbReference>
<dbReference type="InterPro" id="IPR034610">
    <property type="entry name" value="L-fuconate_dehydratase"/>
</dbReference>
<dbReference type="InterPro" id="IPR013342">
    <property type="entry name" value="Mandelate_racemase_C"/>
</dbReference>
<dbReference type="SFLD" id="SFLDF00111">
    <property type="entry name" value="L-fuconate_dehydratase"/>
    <property type="match status" value="1"/>
</dbReference>
<dbReference type="RefSeq" id="WP_093838181.1">
    <property type="nucleotide sequence ID" value="NZ_FOLM01000003.1"/>
</dbReference>
<comment type="cofactor">
    <cofactor evidence="2">
        <name>Mg(2+)</name>
        <dbReference type="ChEBI" id="CHEBI:18420"/>
    </cofactor>
</comment>
<sequence>MSRITAVETHDIRFPTSRELDGSDAMHPDPDYSAAYLVLRTDEAGTEGHGFAFTIGRGNEVQVAALNALRPQLVGRRLDDICADPGTVYRALTADSQLRWLGPEKGVIHMAVGAAVNAVWDLAARRAGKPLWRLLAEAPPEWLAAQADLRYLEDVLPRERAVELLRAGRRDAGRRTAALLRTGYPAYTTSPGWLGYSDERLTRLARRAVADGFTQIKLKVGADLADDIRRLRAARAAVGPDIRIAIDANQRWHVRQAIEWTRALAEFAPYWIEEPTSPDDILGHAAVRRAVAPVKVASGEHAQNRVIVKQLLQAGAIDVLQLDAARVGGVNENLAVLLLAADRGIPVCPHAGGVGLCELVQHLAMFDYVALSGSTRDRAVEYVDHLHEHFTDPVRITGGHYAAPSAPGFSARMRPESLARYRYPDGEFWAADRAGRAAGGRRDTERTVETA</sequence>
<dbReference type="GO" id="GO:0000287">
    <property type="term" value="F:magnesium ion binding"/>
    <property type="evidence" value="ECO:0007669"/>
    <property type="project" value="TreeGrafter"/>
</dbReference>
<dbReference type="InterPro" id="IPR018110">
    <property type="entry name" value="Mandel_Rmase/mucon_lact_enz_CS"/>
</dbReference>
<dbReference type="STRING" id="910347.SAMN05421773_103388"/>
<dbReference type="AlphaFoldDB" id="A0A1I1JEN8"/>
<dbReference type="SFLD" id="SFLDG00179">
    <property type="entry name" value="mandelate_racemase"/>
    <property type="match status" value="1"/>
</dbReference>
<evidence type="ECO:0000256" key="1">
    <source>
        <dbReference type="ARBA" id="ARBA00001737"/>
    </source>
</evidence>
<evidence type="ECO:0000256" key="3">
    <source>
        <dbReference type="ARBA" id="ARBA00013142"/>
    </source>
</evidence>
<dbReference type="InterPro" id="IPR029017">
    <property type="entry name" value="Enolase-like_N"/>
</dbReference>
<dbReference type="SMART" id="SM00922">
    <property type="entry name" value="MR_MLE"/>
    <property type="match status" value="1"/>
</dbReference>
<dbReference type="FunFam" id="3.20.20.120:FF:000007">
    <property type="entry name" value="Mitochondrial enolase superfamily member 1"/>
    <property type="match status" value="1"/>
</dbReference>
<evidence type="ECO:0000256" key="6">
    <source>
        <dbReference type="ARBA" id="ARBA00023239"/>
    </source>
</evidence>
<evidence type="ECO:0000313" key="9">
    <source>
        <dbReference type="Proteomes" id="UP000199207"/>
    </source>
</evidence>
<dbReference type="Pfam" id="PF13378">
    <property type="entry name" value="MR_MLE_C"/>
    <property type="match status" value="1"/>
</dbReference>
<dbReference type="SFLD" id="SFLDS00001">
    <property type="entry name" value="Enolase"/>
    <property type="match status" value="1"/>
</dbReference>
<dbReference type="GO" id="GO:0009063">
    <property type="term" value="P:amino acid catabolic process"/>
    <property type="evidence" value="ECO:0007669"/>
    <property type="project" value="InterPro"/>
</dbReference>
<evidence type="ECO:0000313" key="8">
    <source>
        <dbReference type="EMBL" id="SFC47017.1"/>
    </source>
</evidence>
<keyword evidence="5" id="KW-0460">Magnesium</keyword>
<evidence type="ECO:0000256" key="4">
    <source>
        <dbReference type="ARBA" id="ARBA00022723"/>
    </source>
</evidence>
<protein>
    <recommendedName>
        <fullName evidence="3">L-fuconate dehydratase</fullName>
        <ecNumber evidence="3">4.2.1.68</ecNumber>
    </recommendedName>
</protein>
<organism evidence="8 9">
    <name type="scientific">Streptomyces aidingensis</name>
    <dbReference type="NCBI Taxonomy" id="910347"/>
    <lineage>
        <taxon>Bacteria</taxon>
        <taxon>Bacillati</taxon>
        <taxon>Actinomycetota</taxon>
        <taxon>Actinomycetes</taxon>
        <taxon>Kitasatosporales</taxon>
        <taxon>Streptomycetaceae</taxon>
        <taxon>Streptomyces</taxon>
    </lineage>
</organism>
<dbReference type="SUPFAM" id="SSF51604">
    <property type="entry name" value="Enolase C-terminal domain-like"/>
    <property type="match status" value="1"/>
</dbReference>
<accession>A0A1I1JEN8</accession>
<dbReference type="PANTHER" id="PTHR13794">
    <property type="entry name" value="ENOLASE SUPERFAMILY, MANDELATE RACEMASE"/>
    <property type="match status" value="1"/>
</dbReference>
<dbReference type="GO" id="GO:0016052">
    <property type="term" value="P:carbohydrate catabolic process"/>
    <property type="evidence" value="ECO:0007669"/>
    <property type="project" value="InterPro"/>
</dbReference>
<keyword evidence="9" id="KW-1185">Reference proteome</keyword>
<dbReference type="InterPro" id="IPR036849">
    <property type="entry name" value="Enolase-like_C_sf"/>
</dbReference>
<dbReference type="InterPro" id="IPR046945">
    <property type="entry name" value="RHMD-like"/>
</dbReference>
<feature type="domain" description="Mandelate racemase/muconate lactonizing enzyme C-terminal" evidence="7">
    <location>
        <begin position="198"/>
        <end position="294"/>
    </location>
</feature>
<evidence type="ECO:0000256" key="2">
    <source>
        <dbReference type="ARBA" id="ARBA00001946"/>
    </source>
</evidence>
<dbReference type="InterPro" id="IPR013341">
    <property type="entry name" value="Mandelate_racemase_N_dom"/>
</dbReference>
<keyword evidence="4" id="KW-0479">Metal-binding</keyword>